<organism evidence="2 3">
    <name type="scientific">Pleomorphomonas carboxyditropha</name>
    <dbReference type="NCBI Taxonomy" id="2023338"/>
    <lineage>
        <taxon>Bacteria</taxon>
        <taxon>Pseudomonadati</taxon>
        <taxon>Pseudomonadota</taxon>
        <taxon>Alphaproteobacteria</taxon>
        <taxon>Hyphomicrobiales</taxon>
        <taxon>Pleomorphomonadaceae</taxon>
        <taxon>Pleomorphomonas</taxon>
    </lineage>
</organism>
<reference evidence="2 3" key="1">
    <citation type="submission" date="2017-08" db="EMBL/GenBank/DDBJ databases">
        <title>Pleomorphomonas carboxidotrophicus sp. nov., a new mesophilic hydrogenogenic carboxidotroph.</title>
        <authorList>
            <person name="Esquivel-Elizondo S."/>
            <person name="Krajmalnik-Brown R."/>
            <person name="Maldonado J."/>
        </authorList>
    </citation>
    <scope>NUCLEOTIDE SEQUENCE [LARGE SCALE GENOMIC DNA]</scope>
    <source>
        <strain evidence="2 3">SVCO-16</strain>
    </source>
</reference>
<dbReference type="Proteomes" id="UP000231070">
    <property type="component" value="Unassembled WGS sequence"/>
</dbReference>
<proteinExistence type="predicted"/>
<keyword evidence="3" id="KW-1185">Reference proteome</keyword>
<comment type="caution">
    <text evidence="2">The sequence shown here is derived from an EMBL/GenBank/DDBJ whole genome shotgun (WGS) entry which is preliminary data.</text>
</comment>
<evidence type="ECO:0000313" key="3">
    <source>
        <dbReference type="Proteomes" id="UP000231070"/>
    </source>
</evidence>
<feature type="coiled-coil region" evidence="1">
    <location>
        <begin position="32"/>
        <end position="91"/>
    </location>
</feature>
<gene>
    <name evidence="2" type="ORF">CJ014_00895</name>
</gene>
<dbReference type="EMBL" id="NQVN01000001">
    <property type="protein sequence ID" value="PIP00694.1"/>
    <property type="molecule type" value="Genomic_DNA"/>
</dbReference>
<sequence length="122" mass="12762">MNALLLKLLPYGIAAALAVAAVLYVNHLRSSIDDLTQQLATSEASAAVAREAAKTNAAAVEQARVDGQKMVRALEAERAESDARAAELSELRAQVESAPAEDDGPLAPVLRNAIIGKTRSAK</sequence>
<protein>
    <submittedName>
        <fullName evidence="2">Uncharacterized protein</fullName>
    </submittedName>
</protein>
<dbReference type="AlphaFoldDB" id="A0A2G9X1B4"/>
<evidence type="ECO:0000313" key="2">
    <source>
        <dbReference type="EMBL" id="PIP00694.1"/>
    </source>
</evidence>
<keyword evidence="1" id="KW-0175">Coiled coil</keyword>
<dbReference type="RefSeq" id="WP_100078637.1">
    <property type="nucleotide sequence ID" value="NZ_NQVN01000001.1"/>
</dbReference>
<accession>A0A2G9X1B4</accession>
<name>A0A2G9X1B4_9HYPH</name>
<evidence type="ECO:0000256" key="1">
    <source>
        <dbReference type="SAM" id="Coils"/>
    </source>
</evidence>